<evidence type="ECO:0000313" key="9">
    <source>
        <dbReference type="Proteomes" id="UP000198953"/>
    </source>
</evidence>
<evidence type="ECO:0000256" key="3">
    <source>
        <dbReference type="ARBA" id="ARBA00022989"/>
    </source>
</evidence>
<feature type="transmembrane region" description="Helical" evidence="6">
    <location>
        <begin position="49"/>
        <end position="69"/>
    </location>
</feature>
<dbReference type="GO" id="GO:0030416">
    <property type="term" value="P:methylamine metabolic process"/>
    <property type="evidence" value="ECO:0007669"/>
    <property type="project" value="InterPro"/>
</dbReference>
<proteinExistence type="predicted"/>
<dbReference type="AlphaFoldDB" id="A0A1H7IQ29"/>
<evidence type="ECO:0000256" key="5">
    <source>
        <dbReference type="SAM" id="MobiDB-lite"/>
    </source>
</evidence>
<evidence type="ECO:0000256" key="6">
    <source>
        <dbReference type="SAM" id="Phobius"/>
    </source>
</evidence>
<evidence type="ECO:0000256" key="2">
    <source>
        <dbReference type="ARBA" id="ARBA00022692"/>
    </source>
</evidence>
<dbReference type="GO" id="GO:0016020">
    <property type="term" value="C:membrane"/>
    <property type="evidence" value="ECO:0007669"/>
    <property type="project" value="UniProtKB-SubCell"/>
</dbReference>
<dbReference type="EMBL" id="FOBF01000002">
    <property type="protein sequence ID" value="SEK64613.1"/>
    <property type="molecule type" value="Genomic_DNA"/>
</dbReference>
<protein>
    <submittedName>
        <fullName evidence="8">Methylamine utilisation protein MauE</fullName>
    </submittedName>
</protein>
<dbReference type="UniPathway" id="UPA00895"/>
<keyword evidence="4 6" id="KW-0472">Membrane</keyword>
<name>A0A1H7IQ29_9ACTN</name>
<dbReference type="Pfam" id="PF07291">
    <property type="entry name" value="MauE"/>
    <property type="match status" value="1"/>
</dbReference>
<organism evidence="8 9">
    <name type="scientific">Nonomuraea pusilla</name>
    <dbReference type="NCBI Taxonomy" id="46177"/>
    <lineage>
        <taxon>Bacteria</taxon>
        <taxon>Bacillati</taxon>
        <taxon>Actinomycetota</taxon>
        <taxon>Actinomycetes</taxon>
        <taxon>Streptosporangiales</taxon>
        <taxon>Streptosporangiaceae</taxon>
        <taxon>Nonomuraea</taxon>
    </lineage>
</organism>
<keyword evidence="9" id="KW-1185">Reference proteome</keyword>
<evidence type="ECO:0000256" key="1">
    <source>
        <dbReference type="ARBA" id="ARBA00004141"/>
    </source>
</evidence>
<sequence>MNALVTGVLGSAHLALIAVLLPAAATKARDPRRFASDIAGYRLLPTRLTTPAALLLIAAELAASALLTLPATRRTGALLAGLLFAAFLTAMATVSYRGLRTPCGCFGGSDAVGPRTLLRTGLLLALAAAATAGGAAPFTAAQLLYAPLLLAAALLPPLLVRPAPPPPPGPRPGDRFTVADPAQPRPRPTLYALVSPGCGLCSAMLPAFAAASARLDVVLVSAAHPDDVHAYLDDHDIHLPHLTDPHVFDANAIPWPPYAVLTGPGATVLAAGGTSSPEQLALLLDQAPAPH</sequence>
<feature type="transmembrane region" description="Helical" evidence="6">
    <location>
        <begin position="76"/>
        <end position="96"/>
    </location>
</feature>
<dbReference type="RefSeq" id="WP_177227221.1">
    <property type="nucleotide sequence ID" value="NZ_FOBF01000002.1"/>
</dbReference>
<feature type="domain" description="Methylamine utilisation protein MauE" evidence="7">
    <location>
        <begin position="12"/>
        <end position="131"/>
    </location>
</feature>
<reference evidence="8 9" key="1">
    <citation type="submission" date="2016-10" db="EMBL/GenBank/DDBJ databases">
        <authorList>
            <person name="de Groot N.N."/>
        </authorList>
    </citation>
    <scope>NUCLEOTIDE SEQUENCE [LARGE SCALE GENOMIC DNA]</scope>
    <source>
        <strain evidence="8 9">DSM 43357</strain>
    </source>
</reference>
<dbReference type="Proteomes" id="UP000198953">
    <property type="component" value="Unassembled WGS sequence"/>
</dbReference>
<feature type="transmembrane region" description="Helical" evidence="6">
    <location>
        <begin position="143"/>
        <end position="160"/>
    </location>
</feature>
<dbReference type="InterPro" id="IPR036249">
    <property type="entry name" value="Thioredoxin-like_sf"/>
</dbReference>
<comment type="subcellular location">
    <subcellularLocation>
        <location evidence="1">Membrane</location>
        <topology evidence="1">Multi-pass membrane protein</topology>
    </subcellularLocation>
</comment>
<gene>
    <name evidence="8" type="ORF">SAMN05660976_00896</name>
</gene>
<evidence type="ECO:0000256" key="4">
    <source>
        <dbReference type="ARBA" id="ARBA00023136"/>
    </source>
</evidence>
<dbReference type="STRING" id="46177.SAMN05660976_00896"/>
<keyword evidence="2 6" id="KW-0812">Transmembrane</keyword>
<feature type="transmembrane region" description="Helical" evidence="6">
    <location>
        <begin position="116"/>
        <end position="136"/>
    </location>
</feature>
<evidence type="ECO:0000313" key="8">
    <source>
        <dbReference type="EMBL" id="SEK64613.1"/>
    </source>
</evidence>
<keyword evidence="3 6" id="KW-1133">Transmembrane helix</keyword>
<dbReference type="InterPro" id="IPR009908">
    <property type="entry name" value="Methylamine_util_MauE"/>
</dbReference>
<accession>A0A1H7IQ29</accession>
<dbReference type="SUPFAM" id="SSF52833">
    <property type="entry name" value="Thioredoxin-like"/>
    <property type="match status" value="1"/>
</dbReference>
<evidence type="ECO:0000259" key="7">
    <source>
        <dbReference type="Pfam" id="PF07291"/>
    </source>
</evidence>
<feature type="region of interest" description="Disordered" evidence="5">
    <location>
        <begin position="163"/>
        <end position="184"/>
    </location>
</feature>